<accession>A0ABQ3KU90</accession>
<dbReference type="SUPFAM" id="SSF51658">
    <property type="entry name" value="Xylose isomerase-like"/>
    <property type="match status" value="1"/>
</dbReference>
<keyword evidence="2" id="KW-1185">Reference proteome</keyword>
<reference evidence="2" key="1">
    <citation type="journal article" date="2019" name="Int. J. Syst. Evol. Microbiol.">
        <title>The Global Catalogue of Microorganisms (GCM) 10K type strain sequencing project: providing services to taxonomists for standard genome sequencing and annotation.</title>
        <authorList>
            <consortium name="The Broad Institute Genomics Platform"/>
            <consortium name="The Broad Institute Genome Sequencing Center for Infectious Disease"/>
            <person name="Wu L."/>
            <person name="Ma J."/>
        </authorList>
    </citation>
    <scope>NUCLEOTIDE SEQUENCE [LARGE SCALE GENOMIC DNA]</scope>
    <source>
        <strain evidence="2">CGMCC 1.7003</strain>
    </source>
</reference>
<dbReference type="PANTHER" id="PTHR42194">
    <property type="entry name" value="UPF0276 PROTEIN HI_1600"/>
    <property type="match status" value="1"/>
</dbReference>
<dbReference type="RefSeq" id="WP_189429663.1">
    <property type="nucleotide sequence ID" value="NZ_BNAO01000001.1"/>
</dbReference>
<name>A0ABQ3KU90_9ALTE</name>
<evidence type="ECO:0000313" key="2">
    <source>
        <dbReference type="Proteomes" id="UP000659697"/>
    </source>
</evidence>
<dbReference type="Gene3D" id="3.20.20.150">
    <property type="entry name" value="Divalent-metal-dependent TIM barrel enzymes"/>
    <property type="match status" value="1"/>
</dbReference>
<dbReference type="InterPro" id="IPR007801">
    <property type="entry name" value="MbnB/TglH/ChrH"/>
</dbReference>
<dbReference type="PANTHER" id="PTHR42194:SF1">
    <property type="entry name" value="UPF0276 PROTEIN HI_1600"/>
    <property type="match status" value="1"/>
</dbReference>
<dbReference type="Pfam" id="PF05114">
    <property type="entry name" value="MbnB_TglH_ChrH"/>
    <property type="match status" value="1"/>
</dbReference>
<gene>
    <name evidence="1" type="ORF">GCM10010919_04340</name>
</gene>
<evidence type="ECO:0000313" key="1">
    <source>
        <dbReference type="EMBL" id="GHG60690.1"/>
    </source>
</evidence>
<protein>
    <submittedName>
        <fullName evidence="1">UPF0276 protein</fullName>
    </submittedName>
</protein>
<proteinExistence type="predicted"/>
<dbReference type="NCBIfam" id="NF003818">
    <property type="entry name" value="PRK05409.1"/>
    <property type="match status" value="1"/>
</dbReference>
<dbReference type="Proteomes" id="UP000659697">
    <property type="component" value="Unassembled WGS sequence"/>
</dbReference>
<organism evidence="1 2">
    <name type="scientific">Alishewanella longhuensis</name>
    <dbReference type="NCBI Taxonomy" id="1091037"/>
    <lineage>
        <taxon>Bacteria</taxon>
        <taxon>Pseudomonadati</taxon>
        <taxon>Pseudomonadota</taxon>
        <taxon>Gammaproteobacteria</taxon>
        <taxon>Alteromonadales</taxon>
        <taxon>Alteromonadaceae</taxon>
        <taxon>Alishewanella</taxon>
    </lineage>
</organism>
<comment type="caution">
    <text evidence="1">The sequence shown here is derived from an EMBL/GenBank/DDBJ whole genome shotgun (WGS) entry which is preliminary data.</text>
</comment>
<dbReference type="InterPro" id="IPR036237">
    <property type="entry name" value="Xyl_isomerase-like_sf"/>
</dbReference>
<sequence length="290" mass="32387">MTDFNACAITSMSLGCGISLKMLHYPAVLELMDEALWFEVHTENYCGIGGTKIAALRDVAERYPVSFHGVGASLGGPSPLCQTHLSQVKRLVKQFNPALVSEHAVWSRLEQSYFADLLPLPRCSQIFRNLASGIQQYQECIQRPILIENPTHYLSMRHEMTEPDWLIELCRFTGCGVLLDITNLFLSEVNCGINARAYIDAMPASLIGELHIAGYSVDPIEGNALLIDSHDHAPQPEVLQLLAYALRRFGTRPVLLEWDDKIPTLTELLVQRRKIAALVKSETQENRADA</sequence>
<dbReference type="EMBL" id="BNAO01000001">
    <property type="protein sequence ID" value="GHG60690.1"/>
    <property type="molecule type" value="Genomic_DNA"/>
</dbReference>